<keyword evidence="1" id="KW-0175">Coiled coil</keyword>
<dbReference type="RefSeq" id="WP_203912799.1">
    <property type="nucleotide sequence ID" value="NZ_BONY01000060.1"/>
</dbReference>
<keyword evidence="3" id="KW-0732">Signal</keyword>
<feature type="compositionally biased region" description="Basic and acidic residues" evidence="2">
    <location>
        <begin position="136"/>
        <end position="151"/>
    </location>
</feature>
<proteinExistence type="predicted"/>
<accession>A0A8J3QGU4</accession>
<organism evidence="5 6">
    <name type="scientific">Rhizocola hellebori</name>
    <dbReference type="NCBI Taxonomy" id="1392758"/>
    <lineage>
        <taxon>Bacteria</taxon>
        <taxon>Bacillati</taxon>
        <taxon>Actinomycetota</taxon>
        <taxon>Actinomycetes</taxon>
        <taxon>Micromonosporales</taxon>
        <taxon>Micromonosporaceae</taxon>
        <taxon>Rhizocola</taxon>
    </lineage>
</organism>
<feature type="chain" id="PRO_5035259495" description="ARB-07466-like C-terminal domain-containing protein" evidence="3">
    <location>
        <begin position="33"/>
        <end position="350"/>
    </location>
</feature>
<evidence type="ECO:0000256" key="2">
    <source>
        <dbReference type="SAM" id="MobiDB-lite"/>
    </source>
</evidence>
<feature type="region of interest" description="Disordered" evidence="2">
    <location>
        <begin position="136"/>
        <end position="161"/>
    </location>
</feature>
<name>A0A8J3QGU4_9ACTN</name>
<dbReference type="Pfam" id="PF26571">
    <property type="entry name" value="VldE"/>
    <property type="match status" value="1"/>
</dbReference>
<protein>
    <recommendedName>
        <fullName evidence="4">ARB-07466-like C-terminal domain-containing protein</fullName>
    </recommendedName>
</protein>
<dbReference type="EMBL" id="BONY01000060">
    <property type="protein sequence ID" value="GIH09066.1"/>
    <property type="molecule type" value="Genomic_DNA"/>
</dbReference>
<evidence type="ECO:0000259" key="4">
    <source>
        <dbReference type="Pfam" id="PF26571"/>
    </source>
</evidence>
<evidence type="ECO:0000313" key="5">
    <source>
        <dbReference type="EMBL" id="GIH09066.1"/>
    </source>
</evidence>
<sequence>MVPSHRPRSTFALVLASVVALVVAIGAPAAIAAEPTPPPPNETGTPTLATLRSNLETAGREYIAAEEKLNLSKARQAELQTLLQQTEADVVRLKQNFAKYAGEAYKTGRVGVIGAMLNASSQDNFLQRAQALDRMTQRDQGSLDRLSEAKHKATATKSNIDQEVAEQVAQTAEMAKRKLAAETALTAAGGGQRTSVNTSGAATAKPAPRNSDGSWPKESCSISDPTPADGCITPRTNHALNEGKAAGFNWYVSCFRSGGDGEHPKGRACDWAAFSGGFENRSAGGSNRDYGDRLAAFFVKNASALAVMYVVWYCRIWHVGTGWRTYNSAGSNCGDDPAGDHTNHVHTSIY</sequence>
<feature type="coiled-coil region" evidence="1">
    <location>
        <begin position="48"/>
        <end position="103"/>
    </location>
</feature>
<evidence type="ECO:0000313" key="6">
    <source>
        <dbReference type="Proteomes" id="UP000612899"/>
    </source>
</evidence>
<comment type="caution">
    <text evidence="5">The sequence shown here is derived from an EMBL/GenBank/DDBJ whole genome shotgun (WGS) entry which is preliminary data.</text>
</comment>
<feature type="signal peptide" evidence="3">
    <location>
        <begin position="1"/>
        <end position="32"/>
    </location>
</feature>
<dbReference type="Proteomes" id="UP000612899">
    <property type="component" value="Unassembled WGS sequence"/>
</dbReference>
<gene>
    <name evidence="5" type="ORF">Rhe02_71330</name>
</gene>
<feature type="region of interest" description="Disordered" evidence="2">
    <location>
        <begin position="186"/>
        <end position="228"/>
    </location>
</feature>
<reference evidence="5" key="1">
    <citation type="submission" date="2021-01" db="EMBL/GenBank/DDBJ databases">
        <title>Whole genome shotgun sequence of Rhizocola hellebori NBRC 109834.</title>
        <authorList>
            <person name="Komaki H."/>
            <person name="Tamura T."/>
        </authorList>
    </citation>
    <scope>NUCLEOTIDE SEQUENCE</scope>
    <source>
        <strain evidence="5">NBRC 109834</strain>
    </source>
</reference>
<evidence type="ECO:0000256" key="3">
    <source>
        <dbReference type="SAM" id="SignalP"/>
    </source>
</evidence>
<evidence type="ECO:0000256" key="1">
    <source>
        <dbReference type="SAM" id="Coils"/>
    </source>
</evidence>
<dbReference type="Gene3D" id="6.10.250.3150">
    <property type="match status" value="1"/>
</dbReference>
<dbReference type="AlphaFoldDB" id="A0A8J3QGU4"/>
<keyword evidence="6" id="KW-1185">Reference proteome</keyword>
<dbReference type="InterPro" id="IPR058593">
    <property type="entry name" value="ARB_07466-like_C"/>
</dbReference>
<feature type="domain" description="ARB-07466-like C-terminal" evidence="4">
    <location>
        <begin position="229"/>
        <end position="332"/>
    </location>
</feature>